<dbReference type="RefSeq" id="WP_156441925.1">
    <property type="nucleotide sequence ID" value="NZ_CP194061.1"/>
</dbReference>
<keyword evidence="1" id="KW-0472">Membrane</keyword>
<sequence length="256" mass="25873">MAGARDQGSPDLDPRVVSRAAGVPWRSLPWWAPVTALVVSLTARTLGPSGDTGSLVSALVTASAVVVMLVGTWRRTSGPRWARCYDTTVTSVWWSLGLSLVHGCLLGVVAATVGFESPWGDALLVATGVHLVWPVVALAVGVPAMLLGGIALLARVAARSVGGDRVVAIGVVVIVAGLALLIGGGAVDAVTAAESRDGATRGLLPLLVDAWTRPGPGPMTVRAGSITALAGIVTMLLGFRVPPRAGDVTPAAAPPP</sequence>
<evidence type="ECO:0000313" key="2">
    <source>
        <dbReference type="EMBL" id="MDQ0424057.1"/>
    </source>
</evidence>
<feature type="transmembrane region" description="Helical" evidence="1">
    <location>
        <begin position="131"/>
        <end position="154"/>
    </location>
</feature>
<keyword evidence="3" id="KW-1185">Reference proteome</keyword>
<accession>A0ABU0GHJ0</accession>
<keyword evidence="1" id="KW-0812">Transmembrane</keyword>
<gene>
    <name evidence="2" type="ORF">JO380_000438</name>
</gene>
<organism evidence="2 3">
    <name type="scientific">Cellulomonas iranensis</name>
    <dbReference type="NCBI Taxonomy" id="76862"/>
    <lineage>
        <taxon>Bacteria</taxon>
        <taxon>Bacillati</taxon>
        <taxon>Actinomycetota</taxon>
        <taxon>Actinomycetes</taxon>
        <taxon>Micrococcales</taxon>
        <taxon>Cellulomonadaceae</taxon>
        <taxon>Cellulomonas</taxon>
    </lineage>
</organism>
<protein>
    <submittedName>
        <fullName evidence="2">Uncharacterized protein</fullName>
    </submittedName>
</protein>
<name>A0ABU0GHJ0_9CELL</name>
<evidence type="ECO:0000313" key="3">
    <source>
        <dbReference type="Proteomes" id="UP001240250"/>
    </source>
</evidence>
<feature type="transmembrane region" description="Helical" evidence="1">
    <location>
        <begin position="92"/>
        <end position="111"/>
    </location>
</feature>
<comment type="caution">
    <text evidence="2">The sequence shown here is derived from an EMBL/GenBank/DDBJ whole genome shotgun (WGS) entry which is preliminary data.</text>
</comment>
<proteinExistence type="predicted"/>
<dbReference type="Proteomes" id="UP001240250">
    <property type="component" value="Unassembled WGS sequence"/>
</dbReference>
<reference evidence="2 3" key="1">
    <citation type="submission" date="2023-07" db="EMBL/GenBank/DDBJ databases">
        <title>Sequencing the genomes of 1000 actinobacteria strains.</title>
        <authorList>
            <person name="Klenk H.-P."/>
        </authorList>
    </citation>
    <scope>NUCLEOTIDE SEQUENCE [LARGE SCALE GENOMIC DNA]</scope>
    <source>
        <strain evidence="2 3">DSM 14785</strain>
    </source>
</reference>
<feature type="transmembrane region" description="Helical" evidence="1">
    <location>
        <begin position="53"/>
        <end position="71"/>
    </location>
</feature>
<feature type="transmembrane region" description="Helical" evidence="1">
    <location>
        <begin position="166"/>
        <end position="187"/>
    </location>
</feature>
<keyword evidence="1" id="KW-1133">Transmembrane helix</keyword>
<feature type="transmembrane region" description="Helical" evidence="1">
    <location>
        <begin position="219"/>
        <end position="239"/>
    </location>
</feature>
<evidence type="ECO:0000256" key="1">
    <source>
        <dbReference type="SAM" id="Phobius"/>
    </source>
</evidence>
<dbReference type="EMBL" id="JAUSVM010000001">
    <property type="protein sequence ID" value="MDQ0424057.1"/>
    <property type="molecule type" value="Genomic_DNA"/>
</dbReference>